<dbReference type="Proteomes" id="UP001185755">
    <property type="component" value="Unassembled WGS sequence"/>
</dbReference>
<reference evidence="5 6" key="1">
    <citation type="submission" date="2023-10" db="EMBL/GenBank/DDBJ databases">
        <title>Development of a sustainable strategy for remediation of hydrocarbon-contaminated territories based on the waste exchange concept.</title>
        <authorList>
            <person name="Krivoruchko A."/>
        </authorList>
    </citation>
    <scope>NUCLEOTIDE SEQUENCE [LARGE SCALE GENOMIC DNA]</scope>
    <source>
        <strain evidence="5 6">IEGM 1323</strain>
    </source>
</reference>
<keyword evidence="6" id="KW-1185">Reference proteome</keyword>
<name>A0ABU4BIQ1_9NOCA</name>
<feature type="domain" description="GFO/IDH/MocA-like oxidoreductase" evidence="4">
    <location>
        <begin position="133"/>
        <end position="248"/>
    </location>
</feature>
<gene>
    <name evidence="5" type="ORF">R3P96_21635</name>
</gene>
<feature type="domain" description="Gfo/Idh/MocA-like oxidoreductase N-terminal" evidence="3">
    <location>
        <begin position="5"/>
        <end position="122"/>
    </location>
</feature>
<protein>
    <submittedName>
        <fullName evidence="5">Gfo/Idh/MocA family oxidoreductase</fullName>
    </submittedName>
</protein>
<dbReference type="InterPro" id="IPR050984">
    <property type="entry name" value="Gfo/Idh/MocA_domain"/>
</dbReference>
<evidence type="ECO:0000259" key="3">
    <source>
        <dbReference type="Pfam" id="PF01408"/>
    </source>
</evidence>
<dbReference type="Gene3D" id="3.30.360.10">
    <property type="entry name" value="Dihydrodipicolinate Reductase, domain 2"/>
    <property type="match status" value="1"/>
</dbReference>
<sequence>MNTPIRIGVLGCADIAMRRMLPGFQSHKDVQIVAIASRSFSRAESAAERFGGLALQSYTELLDLVGLDAVYVPLPAALHGKWIEAALDAGKHVLAEKPMTMSAGYTEILLELARNRGLALMENAMFLHHPMHADVRRLLSDGAIGDFRNMHAAFTIPALNESNIRYQRELGGGALADVGYYPLRVAQYFLGPELEVVGAELTTRPGRAVETAGAALLRSDGGKIAQITFGMEHGYLSRYELCGSEGRIAVNRAFTPPAEFTPVVELHRDGVLQEIRLQPCDQVAATIAAFVESVRVGFAPSEETRQQAFLLDEVRRRAA</sequence>
<evidence type="ECO:0000313" key="5">
    <source>
        <dbReference type="EMBL" id="MDV6263949.1"/>
    </source>
</evidence>
<organism evidence="5 6">
    <name type="scientific">Rhodococcoides yunnanense</name>
    <dbReference type="NCBI Taxonomy" id="278209"/>
    <lineage>
        <taxon>Bacteria</taxon>
        <taxon>Bacillati</taxon>
        <taxon>Actinomycetota</taxon>
        <taxon>Actinomycetes</taxon>
        <taxon>Mycobacteriales</taxon>
        <taxon>Nocardiaceae</taxon>
        <taxon>Rhodococcoides</taxon>
    </lineage>
</organism>
<dbReference type="PANTHER" id="PTHR22604:SF105">
    <property type="entry name" value="TRANS-1,2-DIHYDROBENZENE-1,2-DIOL DEHYDROGENASE"/>
    <property type="match status" value="1"/>
</dbReference>
<dbReference type="Pfam" id="PF01408">
    <property type="entry name" value="GFO_IDH_MocA"/>
    <property type="match status" value="1"/>
</dbReference>
<dbReference type="Pfam" id="PF22725">
    <property type="entry name" value="GFO_IDH_MocA_C3"/>
    <property type="match status" value="1"/>
</dbReference>
<accession>A0ABU4BIQ1</accession>
<proteinExistence type="inferred from homology"/>
<dbReference type="InterPro" id="IPR036291">
    <property type="entry name" value="NAD(P)-bd_dom_sf"/>
</dbReference>
<dbReference type="PANTHER" id="PTHR22604">
    <property type="entry name" value="OXIDOREDUCTASES"/>
    <property type="match status" value="1"/>
</dbReference>
<dbReference type="InterPro" id="IPR000683">
    <property type="entry name" value="Gfo/Idh/MocA-like_OxRdtase_N"/>
</dbReference>
<dbReference type="InterPro" id="IPR055170">
    <property type="entry name" value="GFO_IDH_MocA-like_dom"/>
</dbReference>
<dbReference type="RefSeq" id="WP_317566071.1">
    <property type="nucleotide sequence ID" value="NZ_JAWLJX010000009.1"/>
</dbReference>
<comment type="caution">
    <text evidence="5">The sequence shown here is derived from an EMBL/GenBank/DDBJ whole genome shotgun (WGS) entry which is preliminary data.</text>
</comment>
<keyword evidence="2" id="KW-0560">Oxidoreductase</keyword>
<comment type="similarity">
    <text evidence="1">Belongs to the Gfo/Idh/MocA family.</text>
</comment>
<evidence type="ECO:0000256" key="2">
    <source>
        <dbReference type="ARBA" id="ARBA00023002"/>
    </source>
</evidence>
<dbReference type="Gene3D" id="3.40.50.720">
    <property type="entry name" value="NAD(P)-binding Rossmann-like Domain"/>
    <property type="match status" value="1"/>
</dbReference>
<dbReference type="SUPFAM" id="SSF51735">
    <property type="entry name" value="NAD(P)-binding Rossmann-fold domains"/>
    <property type="match status" value="1"/>
</dbReference>
<evidence type="ECO:0000256" key="1">
    <source>
        <dbReference type="ARBA" id="ARBA00010928"/>
    </source>
</evidence>
<dbReference type="SUPFAM" id="SSF55347">
    <property type="entry name" value="Glyceraldehyde-3-phosphate dehydrogenase-like, C-terminal domain"/>
    <property type="match status" value="1"/>
</dbReference>
<evidence type="ECO:0000259" key="4">
    <source>
        <dbReference type="Pfam" id="PF22725"/>
    </source>
</evidence>
<dbReference type="EMBL" id="JAWLJX010000009">
    <property type="protein sequence ID" value="MDV6263949.1"/>
    <property type="molecule type" value="Genomic_DNA"/>
</dbReference>
<evidence type="ECO:0000313" key="6">
    <source>
        <dbReference type="Proteomes" id="UP001185755"/>
    </source>
</evidence>